<evidence type="ECO:0000256" key="4">
    <source>
        <dbReference type="ARBA" id="ARBA00022827"/>
    </source>
</evidence>
<dbReference type="NCBIfam" id="NF007123">
    <property type="entry name" value="PRK09564.1"/>
    <property type="match status" value="1"/>
</dbReference>
<dbReference type="Proteomes" id="UP000476820">
    <property type="component" value="Unassembled WGS sequence"/>
</dbReference>
<dbReference type="InterPro" id="IPR023753">
    <property type="entry name" value="FAD/NAD-binding_dom"/>
</dbReference>
<keyword evidence="6" id="KW-0676">Redox-active center</keyword>
<dbReference type="InterPro" id="IPR036188">
    <property type="entry name" value="FAD/NAD-bd_sf"/>
</dbReference>
<dbReference type="SUPFAM" id="SSF55424">
    <property type="entry name" value="FAD/NAD-linked reductases, dimerisation (C-terminal) domain"/>
    <property type="match status" value="1"/>
</dbReference>
<keyword evidence="4" id="KW-0274">FAD</keyword>
<evidence type="ECO:0000256" key="1">
    <source>
        <dbReference type="ARBA" id="ARBA00001974"/>
    </source>
</evidence>
<evidence type="ECO:0000313" key="11">
    <source>
        <dbReference type="Proteomes" id="UP000473681"/>
    </source>
</evidence>
<dbReference type="Proteomes" id="UP000473681">
    <property type="component" value="Unassembled WGS sequence"/>
</dbReference>
<dbReference type="InterPro" id="IPR050260">
    <property type="entry name" value="FAD-bd_OxRdtase"/>
</dbReference>
<name>A0A0L9Y6Q9_CLOBO</name>
<evidence type="ECO:0000256" key="5">
    <source>
        <dbReference type="ARBA" id="ARBA00023002"/>
    </source>
</evidence>
<dbReference type="PANTHER" id="PTHR43429">
    <property type="entry name" value="PYRIDINE NUCLEOTIDE-DISULFIDE OXIDOREDUCTASE DOMAIN-CONTAINING"/>
    <property type="match status" value="1"/>
</dbReference>
<feature type="domain" description="Pyridine nucleotide-disulphide oxidoreductase dimerisation" evidence="7">
    <location>
        <begin position="330"/>
        <end position="432"/>
    </location>
</feature>
<evidence type="ECO:0000259" key="8">
    <source>
        <dbReference type="Pfam" id="PF07992"/>
    </source>
</evidence>
<dbReference type="EMBL" id="SWVK01000004">
    <property type="protein sequence ID" value="NFN34354.1"/>
    <property type="molecule type" value="Genomic_DNA"/>
</dbReference>
<protein>
    <submittedName>
        <fullName evidence="9">CoA-disulfide reductase</fullName>
        <ecNumber evidence="9">1.8.1.14</ecNumber>
    </submittedName>
</protein>
<evidence type="ECO:0000259" key="7">
    <source>
        <dbReference type="Pfam" id="PF02852"/>
    </source>
</evidence>
<dbReference type="PANTHER" id="PTHR43429:SF1">
    <property type="entry name" value="NAD(P)H SULFUR OXIDOREDUCTASE (COA-DEPENDENT)"/>
    <property type="match status" value="1"/>
</dbReference>
<evidence type="ECO:0000256" key="3">
    <source>
        <dbReference type="ARBA" id="ARBA00022630"/>
    </source>
</evidence>
<evidence type="ECO:0000256" key="6">
    <source>
        <dbReference type="ARBA" id="ARBA00023284"/>
    </source>
</evidence>
<dbReference type="RefSeq" id="WP_053342601.1">
    <property type="nucleotide sequence ID" value="NZ_JACBBU010000016.1"/>
</dbReference>
<comment type="caution">
    <text evidence="9">The sequence shown here is derived from an EMBL/GenBank/DDBJ whole genome shotgun (WGS) entry which is preliminary data.</text>
</comment>
<dbReference type="GO" id="GO:0050451">
    <property type="term" value="F:CoA-disulfide reductase (NADPH) activity"/>
    <property type="evidence" value="ECO:0007669"/>
    <property type="project" value="UniProtKB-EC"/>
</dbReference>
<dbReference type="Pfam" id="PF02852">
    <property type="entry name" value="Pyr_redox_dim"/>
    <property type="match status" value="1"/>
</dbReference>
<accession>A0A0L9Y6Q9</accession>
<dbReference type="EC" id="1.8.1.14" evidence="9"/>
<proteinExistence type="inferred from homology"/>
<dbReference type="OrthoDB" id="9802028at2"/>
<dbReference type="Gene3D" id="3.50.50.60">
    <property type="entry name" value="FAD/NAD(P)-binding domain"/>
    <property type="match status" value="2"/>
</dbReference>
<evidence type="ECO:0000313" key="9">
    <source>
        <dbReference type="EMBL" id="NFF87753.1"/>
    </source>
</evidence>
<dbReference type="InterPro" id="IPR004099">
    <property type="entry name" value="Pyr_nucl-diS_OxRdtase_dimer"/>
</dbReference>
<dbReference type="Pfam" id="PF07992">
    <property type="entry name" value="Pyr_redox_2"/>
    <property type="match status" value="1"/>
</dbReference>
<keyword evidence="5 9" id="KW-0560">Oxidoreductase</keyword>
<evidence type="ECO:0000256" key="2">
    <source>
        <dbReference type="ARBA" id="ARBA00009130"/>
    </source>
</evidence>
<dbReference type="PRINTS" id="PR00368">
    <property type="entry name" value="FADPNR"/>
</dbReference>
<reference evidence="11 12" key="1">
    <citation type="submission" date="2019-04" db="EMBL/GenBank/DDBJ databases">
        <title>Genome sequencing of Clostridium botulinum Groups I-IV and Clostridium butyricum.</title>
        <authorList>
            <person name="Brunt J."/>
            <person name="Van Vliet A.H.M."/>
            <person name="Stringer S.C."/>
            <person name="Carter A.T."/>
            <person name="Peck M.W."/>
        </authorList>
    </citation>
    <scope>NUCLEOTIDE SEQUENCE [LARGE SCALE GENOMIC DNA]</scope>
    <source>
        <strain evidence="9 12">1605</strain>
        <strain evidence="10 11">CB-K-33E</strain>
    </source>
</reference>
<sequence>MRVVIVGGIAAGTSAAAKLRRVNPDAEIIIYEKSDIVSFGACGLPYFVGNFFEDSQNMIARTPEEFIKSGVDVKTNHEVINIDFNNKLVTVKNLKAGSQFNDKYDKLMIATGARSIIPPIKNVNLKNVYTLKSMDDGKVLKKLLKEKSNKSIAIVGAGFIGLEAVEAAKSHGKEVSVFQLEDRILKDVFDKEITDVLEKELRDKGINLYLQETVTELIGHDKVTKICTNKREINADIVIISTGVKPNTEFIKDSGIDMLFNGAIIVDEYGKTSIEDVYSAGDCATINQIVTNEKSYVPLATGANKLGRIVGENLGGANLPFQGSLSSSCIKVLDIEAGRTGITEEKAKQIGIDYKTKFITDMNQTNYYPGQNKIYVKLIYEANSKRILGGQVAGYKDAVQRVNVIAACIFGKLTTKELGMLDLCYSPPFSRTWDVLNVAGNICK</sequence>
<feature type="domain" description="FAD/NAD(P)-binding" evidence="8">
    <location>
        <begin position="1"/>
        <end position="290"/>
    </location>
</feature>
<gene>
    <name evidence="9" type="ORF">FC774_07690</name>
    <name evidence="10" type="ORF">FDB51_04255</name>
</gene>
<dbReference type="AlphaFoldDB" id="A0A0L9Y6Q9"/>
<dbReference type="EMBL" id="SWOV01000016">
    <property type="protein sequence ID" value="NFF87753.1"/>
    <property type="molecule type" value="Genomic_DNA"/>
</dbReference>
<dbReference type="PRINTS" id="PR00411">
    <property type="entry name" value="PNDRDTASEI"/>
</dbReference>
<dbReference type="InterPro" id="IPR016156">
    <property type="entry name" value="FAD/NAD-linked_Rdtase_dimer_sf"/>
</dbReference>
<evidence type="ECO:0000313" key="12">
    <source>
        <dbReference type="Proteomes" id="UP000476820"/>
    </source>
</evidence>
<comment type="similarity">
    <text evidence="2">Belongs to the class-III pyridine nucleotide-disulfide oxidoreductase family.</text>
</comment>
<organism evidence="9 12">
    <name type="scientific">Clostridium botulinum</name>
    <dbReference type="NCBI Taxonomy" id="1491"/>
    <lineage>
        <taxon>Bacteria</taxon>
        <taxon>Bacillati</taxon>
        <taxon>Bacillota</taxon>
        <taxon>Clostridia</taxon>
        <taxon>Eubacteriales</taxon>
        <taxon>Clostridiaceae</taxon>
        <taxon>Clostridium</taxon>
    </lineage>
</organism>
<comment type="cofactor">
    <cofactor evidence="1">
        <name>FAD</name>
        <dbReference type="ChEBI" id="CHEBI:57692"/>
    </cofactor>
</comment>
<keyword evidence="3" id="KW-0285">Flavoprotein</keyword>
<evidence type="ECO:0000313" key="10">
    <source>
        <dbReference type="EMBL" id="NFN34354.1"/>
    </source>
</evidence>
<dbReference type="SUPFAM" id="SSF51905">
    <property type="entry name" value="FAD/NAD(P)-binding domain"/>
    <property type="match status" value="1"/>
</dbReference>